<dbReference type="GO" id="GO:0008897">
    <property type="term" value="F:holo-[acyl-carrier-protein] synthase activity"/>
    <property type="evidence" value="ECO:0007669"/>
    <property type="project" value="InterPro"/>
</dbReference>
<proteinExistence type="predicted"/>
<sequence length="90" mass="9410">MKEAYIKARRMGFALPLDGFSVVDAEGRPALLLPEGQADGWTLGELGLPSGHRLGLAIAAPAARLCLFRATASGPSFAFAAQGRLRFPAA</sequence>
<dbReference type="GO" id="GO:0000287">
    <property type="term" value="F:magnesium ion binding"/>
    <property type="evidence" value="ECO:0007669"/>
    <property type="project" value="InterPro"/>
</dbReference>
<organism evidence="1 2">
    <name type="scientific">Gellertiella hungarica</name>
    <dbReference type="NCBI Taxonomy" id="1572859"/>
    <lineage>
        <taxon>Bacteria</taxon>
        <taxon>Pseudomonadati</taxon>
        <taxon>Pseudomonadota</taxon>
        <taxon>Alphaproteobacteria</taxon>
        <taxon>Hyphomicrobiales</taxon>
        <taxon>Rhizobiaceae</taxon>
        <taxon>Gellertiella</taxon>
    </lineage>
</organism>
<dbReference type="SUPFAM" id="SSF56214">
    <property type="entry name" value="4'-phosphopantetheinyl transferase"/>
    <property type="match status" value="1"/>
</dbReference>
<reference evidence="1 2" key="1">
    <citation type="submission" date="2020-08" db="EMBL/GenBank/DDBJ databases">
        <title>Genomic Encyclopedia of Type Strains, Phase IV (KMG-IV): sequencing the most valuable type-strain genomes for metagenomic binning, comparative biology and taxonomic classification.</title>
        <authorList>
            <person name="Goeker M."/>
        </authorList>
    </citation>
    <scope>NUCLEOTIDE SEQUENCE [LARGE SCALE GENOMIC DNA]</scope>
    <source>
        <strain evidence="1 2">DSM 29853</strain>
    </source>
</reference>
<dbReference type="AlphaFoldDB" id="A0A7W6NMS9"/>
<comment type="caution">
    <text evidence="1">The sequence shown here is derived from an EMBL/GenBank/DDBJ whole genome shotgun (WGS) entry which is preliminary data.</text>
</comment>
<evidence type="ECO:0000313" key="1">
    <source>
        <dbReference type="EMBL" id="MBB4066667.1"/>
    </source>
</evidence>
<keyword evidence="2" id="KW-1185">Reference proteome</keyword>
<accession>A0A7W6NMS9</accession>
<evidence type="ECO:0000313" key="2">
    <source>
        <dbReference type="Proteomes" id="UP000528286"/>
    </source>
</evidence>
<dbReference type="Proteomes" id="UP000528286">
    <property type="component" value="Unassembled WGS sequence"/>
</dbReference>
<dbReference type="EMBL" id="JACIEZ010000010">
    <property type="protein sequence ID" value="MBB4066667.1"/>
    <property type="molecule type" value="Genomic_DNA"/>
</dbReference>
<name>A0A7W6NMS9_9HYPH</name>
<gene>
    <name evidence="1" type="ORF">GGR23_003884</name>
</gene>
<dbReference type="InterPro" id="IPR037143">
    <property type="entry name" value="4-PPantetheinyl_Trfase_dom_sf"/>
</dbReference>
<protein>
    <submittedName>
        <fullName evidence="1">Uncharacterized protein</fullName>
    </submittedName>
</protein>
<dbReference type="RefSeq" id="WP_183367919.1">
    <property type="nucleotide sequence ID" value="NZ_JACIEZ010000010.1"/>
</dbReference>